<dbReference type="PANTHER" id="PTHR43649:SF12">
    <property type="entry name" value="DIACETYLCHITOBIOSE BINDING PROTEIN DASA"/>
    <property type="match status" value="1"/>
</dbReference>
<gene>
    <name evidence="1" type="ORF">GCM10025869_14860</name>
</gene>
<name>A0ABQ6JRN0_9MICO</name>
<evidence type="ECO:0000313" key="2">
    <source>
        <dbReference type="Proteomes" id="UP001157069"/>
    </source>
</evidence>
<dbReference type="Pfam" id="PF01547">
    <property type="entry name" value="SBP_bac_1"/>
    <property type="match status" value="1"/>
</dbReference>
<evidence type="ECO:0008006" key="3">
    <source>
        <dbReference type="Google" id="ProtNLM"/>
    </source>
</evidence>
<dbReference type="Proteomes" id="UP001157069">
    <property type="component" value="Unassembled WGS sequence"/>
</dbReference>
<dbReference type="InterPro" id="IPR050490">
    <property type="entry name" value="Bact_solute-bd_prot1"/>
</dbReference>
<sequence length="173" mass="18710">MKRSRGHSTWLKRGMTMGTAALLGVGLVACGSPGGEKADGGGLGTEENPVTITMIANQSFSQQWQEKLVPEFNKVYPNIKVEIEGVPYEELLTKSMLDLTTAKPEYDVIIADDPWTPQLAQTGALLDLQGDTVAAWTDEDYDWDDFYAAPSPRASGMAFSTACRCGRTCSHGS</sequence>
<reference evidence="2" key="1">
    <citation type="journal article" date="2019" name="Int. J. Syst. Evol. Microbiol.">
        <title>The Global Catalogue of Microorganisms (GCM) 10K type strain sequencing project: providing services to taxonomists for standard genome sequencing and annotation.</title>
        <authorList>
            <consortium name="The Broad Institute Genomics Platform"/>
            <consortium name="The Broad Institute Genome Sequencing Center for Infectious Disease"/>
            <person name="Wu L."/>
            <person name="Ma J."/>
        </authorList>
    </citation>
    <scope>NUCLEOTIDE SEQUENCE [LARGE SCALE GENOMIC DNA]</scope>
    <source>
        <strain evidence="2">NBRC 108755</strain>
    </source>
</reference>
<dbReference type="PANTHER" id="PTHR43649">
    <property type="entry name" value="ARABINOSE-BINDING PROTEIN-RELATED"/>
    <property type="match status" value="1"/>
</dbReference>
<comment type="caution">
    <text evidence="1">The sequence shown here is derived from an EMBL/GenBank/DDBJ whole genome shotgun (WGS) entry which is preliminary data.</text>
</comment>
<dbReference type="Gene3D" id="3.40.190.10">
    <property type="entry name" value="Periplasmic binding protein-like II"/>
    <property type="match status" value="1"/>
</dbReference>
<dbReference type="SUPFAM" id="SSF53850">
    <property type="entry name" value="Periplasmic binding protein-like II"/>
    <property type="match status" value="1"/>
</dbReference>
<keyword evidence="2" id="KW-1185">Reference proteome</keyword>
<organism evidence="1 2">
    <name type="scientific">Homoserinibacter gongjuensis</name>
    <dbReference type="NCBI Taxonomy" id="1162968"/>
    <lineage>
        <taxon>Bacteria</taxon>
        <taxon>Bacillati</taxon>
        <taxon>Actinomycetota</taxon>
        <taxon>Actinomycetes</taxon>
        <taxon>Micrococcales</taxon>
        <taxon>Microbacteriaceae</taxon>
        <taxon>Homoserinibacter</taxon>
    </lineage>
</organism>
<protein>
    <recommendedName>
        <fullName evidence="3">Extracellular solute-binding protein</fullName>
    </recommendedName>
</protein>
<evidence type="ECO:0000313" key="1">
    <source>
        <dbReference type="EMBL" id="GMA90957.1"/>
    </source>
</evidence>
<proteinExistence type="predicted"/>
<dbReference type="PROSITE" id="PS51257">
    <property type="entry name" value="PROKAR_LIPOPROTEIN"/>
    <property type="match status" value="1"/>
</dbReference>
<accession>A0ABQ6JRN0</accession>
<dbReference type="InterPro" id="IPR006059">
    <property type="entry name" value="SBP"/>
</dbReference>
<dbReference type="EMBL" id="BSVA01000001">
    <property type="protein sequence ID" value="GMA90957.1"/>
    <property type="molecule type" value="Genomic_DNA"/>
</dbReference>